<evidence type="ECO:0000256" key="2">
    <source>
        <dbReference type="ARBA" id="ARBA00023235"/>
    </source>
</evidence>
<feature type="binding site" evidence="4">
    <location>
        <position position="131"/>
    </location>
    <ligand>
        <name>D-ribulose 5-phosphate</name>
        <dbReference type="ChEBI" id="CHEBI:58121"/>
    </ligand>
</feature>
<dbReference type="NCBIfam" id="TIGR01120">
    <property type="entry name" value="rpiB"/>
    <property type="match status" value="1"/>
</dbReference>
<comment type="caution">
    <text evidence="5">The sequence shown here is derived from an EMBL/GenBank/DDBJ whole genome shotgun (WGS) entry which is preliminary data.</text>
</comment>
<dbReference type="Pfam" id="PF02502">
    <property type="entry name" value="LacAB_rpiB"/>
    <property type="match status" value="1"/>
</dbReference>
<dbReference type="InterPro" id="IPR003500">
    <property type="entry name" value="RpiB_LacA_LacB"/>
</dbReference>
<dbReference type="EMBL" id="DXGE01000021">
    <property type="protein sequence ID" value="HIW85807.1"/>
    <property type="molecule type" value="Genomic_DNA"/>
</dbReference>
<comment type="similarity">
    <text evidence="1">Belongs to the LacAB/RpiB family.</text>
</comment>
<dbReference type="GO" id="GO:0005975">
    <property type="term" value="P:carbohydrate metabolic process"/>
    <property type="evidence" value="ECO:0007669"/>
    <property type="project" value="InterPro"/>
</dbReference>
<feature type="binding site" evidence="4">
    <location>
        <begin position="65"/>
        <end position="69"/>
    </location>
    <ligand>
        <name>D-ribulose 5-phosphate</name>
        <dbReference type="ChEBI" id="CHEBI:58121"/>
    </ligand>
</feature>
<evidence type="ECO:0000313" key="5">
    <source>
        <dbReference type="EMBL" id="HIW85807.1"/>
    </source>
</evidence>
<proteinExistence type="inferred from homology"/>
<sequence length="149" mass="16245">MLAVGSDHAGYPLKEEIKKYLDQKGIEYKDFGCYSPERYDYAVSAQKACDAVVSGECEKALLFCGTGIGISMAANKVKGIRAAACSDYFSALYTRAHNDANCLCLGARVIGTGLAEILVDVFLNTEFEGGRHQKRIDQIADIENGKKLY</sequence>
<dbReference type="PANTHER" id="PTHR43732:SF1">
    <property type="entry name" value="RIBOSE 5-PHOSPHATE ISOMERASE"/>
    <property type="match status" value="1"/>
</dbReference>
<feature type="active site" description="Proton acceptor" evidence="3">
    <location>
        <position position="64"/>
    </location>
</feature>
<evidence type="ECO:0000256" key="4">
    <source>
        <dbReference type="PIRSR" id="PIRSR005384-2"/>
    </source>
</evidence>
<dbReference type="Gene3D" id="3.40.1400.10">
    <property type="entry name" value="Sugar-phosphate isomerase, RpiB/LacA/LacB"/>
    <property type="match status" value="1"/>
</dbReference>
<name>A0A9D1RFS0_9FIRM</name>
<gene>
    <name evidence="5" type="primary">rpiB</name>
    <name evidence="5" type="ORF">IAA48_04855</name>
</gene>
<dbReference type="EC" id="5.3.1.6" evidence="5"/>
<evidence type="ECO:0000313" key="6">
    <source>
        <dbReference type="Proteomes" id="UP000824205"/>
    </source>
</evidence>
<feature type="binding site" evidence="4">
    <location>
        <begin position="7"/>
        <end position="8"/>
    </location>
    <ligand>
        <name>D-ribulose 5-phosphate</name>
        <dbReference type="ChEBI" id="CHEBI:58121"/>
    </ligand>
</feature>
<dbReference type="InterPro" id="IPR036569">
    <property type="entry name" value="RpiB_LacA_LacB_sf"/>
</dbReference>
<feature type="binding site" evidence="4">
    <location>
        <position position="98"/>
    </location>
    <ligand>
        <name>D-ribulose 5-phosphate</name>
        <dbReference type="ChEBI" id="CHEBI:58121"/>
    </ligand>
</feature>
<evidence type="ECO:0000256" key="1">
    <source>
        <dbReference type="ARBA" id="ARBA00008754"/>
    </source>
</evidence>
<accession>A0A9D1RFS0</accession>
<feature type="binding site" evidence="4">
    <location>
        <position position="108"/>
    </location>
    <ligand>
        <name>D-ribulose 5-phosphate</name>
        <dbReference type="ChEBI" id="CHEBI:58121"/>
    </ligand>
</feature>
<dbReference type="NCBIfam" id="NF004051">
    <property type="entry name" value="PRK05571.1"/>
    <property type="match status" value="1"/>
</dbReference>
<keyword evidence="2 5" id="KW-0413">Isomerase</keyword>
<feature type="binding site" evidence="4">
    <location>
        <position position="135"/>
    </location>
    <ligand>
        <name>D-ribulose 5-phosphate</name>
        <dbReference type="ChEBI" id="CHEBI:58121"/>
    </ligand>
</feature>
<dbReference type="AlphaFoldDB" id="A0A9D1RFS0"/>
<dbReference type="NCBIfam" id="TIGR00689">
    <property type="entry name" value="rpiB_lacA_lacB"/>
    <property type="match status" value="1"/>
</dbReference>
<dbReference type="SUPFAM" id="SSF89623">
    <property type="entry name" value="Ribose/Galactose isomerase RpiB/AlsB"/>
    <property type="match status" value="1"/>
</dbReference>
<dbReference type="GO" id="GO:0004751">
    <property type="term" value="F:ribose-5-phosphate isomerase activity"/>
    <property type="evidence" value="ECO:0007669"/>
    <property type="project" value="UniProtKB-EC"/>
</dbReference>
<organism evidence="5 6">
    <name type="scientific">Candidatus Eubacterium faecipullorum</name>
    <dbReference type="NCBI Taxonomy" id="2838571"/>
    <lineage>
        <taxon>Bacteria</taxon>
        <taxon>Bacillati</taxon>
        <taxon>Bacillota</taxon>
        <taxon>Clostridia</taxon>
        <taxon>Eubacteriales</taxon>
        <taxon>Eubacteriaceae</taxon>
        <taxon>Eubacterium</taxon>
    </lineage>
</organism>
<dbReference type="InterPro" id="IPR004785">
    <property type="entry name" value="RpiB"/>
</dbReference>
<dbReference type="Proteomes" id="UP000824205">
    <property type="component" value="Unassembled WGS sequence"/>
</dbReference>
<dbReference type="PANTHER" id="PTHR43732">
    <property type="entry name" value="RIBOSE 5-PHOSPHATE ISOMERASE-RELATED"/>
    <property type="match status" value="1"/>
</dbReference>
<dbReference type="PIRSF" id="PIRSF005384">
    <property type="entry name" value="RpiB_LacA_B"/>
    <property type="match status" value="1"/>
</dbReference>
<evidence type="ECO:0000256" key="3">
    <source>
        <dbReference type="PIRSR" id="PIRSR005384-1"/>
    </source>
</evidence>
<reference evidence="5" key="1">
    <citation type="journal article" date="2021" name="PeerJ">
        <title>Extensive microbial diversity within the chicken gut microbiome revealed by metagenomics and culture.</title>
        <authorList>
            <person name="Gilroy R."/>
            <person name="Ravi A."/>
            <person name="Getino M."/>
            <person name="Pursley I."/>
            <person name="Horton D.L."/>
            <person name="Alikhan N.F."/>
            <person name="Baker D."/>
            <person name="Gharbi K."/>
            <person name="Hall N."/>
            <person name="Watson M."/>
            <person name="Adriaenssens E.M."/>
            <person name="Foster-Nyarko E."/>
            <person name="Jarju S."/>
            <person name="Secka A."/>
            <person name="Antonio M."/>
            <person name="Oren A."/>
            <person name="Chaudhuri R.R."/>
            <person name="La Ragione R."/>
            <person name="Hildebrand F."/>
            <person name="Pallen M.J."/>
        </authorList>
    </citation>
    <scope>NUCLEOTIDE SEQUENCE</scope>
    <source>
        <strain evidence="5">421</strain>
    </source>
</reference>
<protein>
    <submittedName>
        <fullName evidence="5">Ribose 5-phosphate isomerase B</fullName>
        <ecNumber evidence="5">5.3.1.6</ecNumber>
    </submittedName>
</protein>
<feature type="active site" description="Proton donor" evidence="3">
    <location>
        <position position="97"/>
    </location>
</feature>
<dbReference type="InterPro" id="IPR051812">
    <property type="entry name" value="SPI_LacAB/RpiB"/>
</dbReference>
<reference evidence="5" key="2">
    <citation type="submission" date="2021-04" db="EMBL/GenBank/DDBJ databases">
        <authorList>
            <person name="Gilroy R."/>
        </authorList>
    </citation>
    <scope>NUCLEOTIDE SEQUENCE</scope>
    <source>
        <strain evidence="5">421</strain>
    </source>
</reference>